<dbReference type="PATRIC" id="fig|762836.4.peg.4080"/>
<dbReference type="PANTHER" id="PTHR12599:SF0">
    <property type="entry name" value="PTERIN-4-ALPHA-CARBINOLAMINE DEHYDRATASE"/>
    <property type="match status" value="1"/>
</dbReference>
<dbReference type="Pfam" id="PF01329">
    <property type="entry name" value="Pterin_4a"/>
    <property type="match status" value="1"/>
</dbReference>
<dbReference type="OrthoDB" id="9794987at2"/>
<keyword evidence="6" id="KW-1185">Reference proteome</keyword>
<comment type="similarity">
    <text evidence="2 4">Belongs to the pterin-4-alpha-carbinolamine dehydratase family.</text>
</comment>
<evidence type="ECO:0000313" key="6">
    <source>
        <dbReference type="Proteomes" id="UP000175989"/>
    </source>
</evidence>
<evidence type="ECO:0000256" key="2">
    <source>
        <dbReference type="ARBA" id="ARBA00006472"/>
    </source>
</evidence>
<dbReference type="SUPFAM" id="SSF55248">
    <property type="entry name" value="PCD-like"/>
    <property type="match status" value="1"/>
</dbReference>
<accession>A0A1E7WE34</accession>
<dbReference type="Proteomes" id="UP000175989">
    <property type="component" value="Unassembled WGS sequence"/>
</dbReference>
<comment type="catalytic activity">
    <reaction evidence="1 4">
        <text>(4aS,6R)-4a-hydroxy-L-erythro-5,6,7,8-tetrahydrobiopterin = (6R)-L-erythro-6,7-dihydrobiopterin + H2O</text>
        <dbReference type="Rhea" id="RHEA:11920"/>
        <dbReference type="ChEBI" id="CHEBI:15377"/>
        <dbReference type="ChEBI" id="CHEBI:15642"/>
        <dbReference type="ChEBI" id="CHEBI:43120"/>
        <dbReference type="EC" id="4.2.1.96"/>
    </reaction>
</comment>
<evidence type="ECO:0000256" key="3">
    <source>
        <dbReference type="ARBA" id="ARBA00023239"/>
    </source>
</evidence>
<dbReference type="RefSeq" id="WP_070250384.1">
    <property type="nucleotide sequence ID" value="NZ_LROM01000111.1"/>
</dbReference>
<dbReference type="HAMAP" id="MF_00434">
    <property type="entry name" value="Pterin_4_alpha"/>
    <property type="match status" value="1"/>
</dbReference>
<dbReference type="PANTHER" id="PTHR12599">
    <property type="entry name" value="PTERIN-4-ALPHA-CARBINOLAMINE DEHYDRATASE"/>
    <property type="match status" value="1"/>
</dbReference>
<dbReference type="NCBIfam" id="NF002018">
    <property type="entry name" value="PRK00823.1-3"/>
    <property type="match status" value="1"/>
</dbReference>
<protein>
    <recommendedName>
        <fullName evidence="4">Putative pterin-4-alpha-carbinolamine dehydratase</fullName>
        <shortName evidence="4">PHS</shortName>
        <ecNumber evidence="4">4.2.1.96</ecNumber>
    </recommendedName>
    <alternativeName>
        <fullName evidence="4">4-alpha-hydroxy-tetrahydropterin dehydratase</fullName>
    </alternativeName>
    <alternativeName>
        <fullName evidence="4">Pterin carbinolamine dehydratase</fullName>
        <shortName evidence="4">PCD</shortName>
    </alternativeName>
</protein>
<dbReference type="InterPro" id="IPR036428">
    <property type="entry name" value="PCD_sf"/>
</dbReference>
<dbReference type="GO" id="GO:0006729">
    <property type="term" value="P:tetrahydrobiopterin biosynthetic process"/>
    <property type="evidence" value="ECO:0007669"/>
    <property type="project" value="InterPro"/>
</dbReference>
<dbReference type="EC" id="4.2.1.96" evidence="4"/>
<dbReference type="InterPro" id="IPR001533">
    <property type="entry name" value="Pterin_deHydtase"/>
</dbReference>
<reference evidence="6" key="1">
    <citation type="journal article" date="2016" name="Front. Microbiol.">
        <title>Molecular Keys to the Janthinobacterium and Duganella spp. Interaction with the Plant Pathogen Fusarium graminearum.</title>
        <authorList>
            <person name="Haack F.S."/>
            <person name="Poehlein A."/>
            <person name="Kroger C."/>
            <person name="Voigt C.A."/>
            <person name="Piepenbring M."/>
            <person name="Bode H.B."/>
            <person name="Daniel R."/>
            <person name="Schafer W."/>
            <person name="Streit W.R."/>
        </authorList>
    </citation>
    <scope>NUCLEOTIDE SEQUENCE [LARGE SCALE GENOMIC DNA]</scope>
    <source>
        <strain evidence="6">T54</strain>
    </source>
</reference>
<evidence type="ECO:0000256" key="1">
    <source>
        <dbReference type="ARBA" id="ARBA00001554"/>
    </source>
</evidence>
<evidence type="ECO:0000256" key="4">
    <source>
        <dbReference type="HAMAP-Rule" id="MF_00434"/>
    </source>
</evidence>
<keyword evidence="3 4" id="KW-0456">Lyase</keyword>
<sequence>MEKFNSDTALRHAQSLPSWKLDAAAGTIDREFVFADFVQAFSFMTEVALAAEKHNHHPEWSNVYRTVNIRFTTHDAGGLTSLDFIMANLAEKAYGRFAPQPGREATQP</sequence>
<proteinExistence type="inferred from homology"/>
<dbReference type="Gene3D" id="3.30.1360.20">
    <property type="entry name" value="Transcriptional coactivator/pterin dehydratase"/>
    <property type="match status" value="1"/>
</dbReference>
<gene>
    <name evidence="5" type="primary">phhB</name>
    <name evidence="5" type="ORF">DUPY_39580</name>
</gene>
<name>A0A1E7WE34_9BURK</name>
<dbReference type="GO" id="GO:0008124">
    <property type="term" value="F:4-alpha-hydroxytetrahydrobiopterin dehydratase activity"/>
    <property type="evidence" value="ECO:0007669"/>
    <property type="project" value="UniProtKB-UniRule"/>
</dbReference>
<comment type="caution">
    <text evidence="5">The sequence shown here is derived from an EMBL/GenBank/DDBJ whole genome shotgun (WGS) entry which is preliminary data.</text>
</comment>
<evidence type="ECO:0000313" key="5">
    <source>
        <dbReference type="EMBL" id="OEZ96322.1"/>
    </source>
</evidence>
<organism evidence="5 6">
    <name type="scientific">Duganella phyllosphaerae</name>
    <dbReference type="NCBI Taxonomy" id="762836"/>
    <lineage>
        <taxon>Bacteria</taxon>
        <taxon>Pseudomonadati</taxon>
        <taxon>Pseudomonadota</taxon>
        <taxon>Betaproteobacteria</taxon>
        <taxon>Burkholderiales</taxon>
        <taxon>Oxalobacteraceae</taxon>
        <taxon>Telluria group</taxon>
        <taxon>Duganella</taxon>
    </lineage>
</organism>
<dbReference type="AlphaFoldDB" id="A0A1E7WE34"/>
<dbReference type="EMBL" id="LROM01000111">
    <property type="protein sequence ID" value="OEZ96322.1"/>
    <property type="molecule type" value="Genomic_DNA"/>
</dbReference>